<feature type="domain" description="Histidine kinase/HSP90-like ATPase" evidence="10">
    <location>
        <begin position="261"/>
        <end position="347"/>
    </location>
</feature>
<comment type="catalytic activity">
    <reaction evidence="1">
        <text>ATP + protein L-histidine = ADP + protein N-phospho-L-histidine.</text>
        <dbReference type="EC" id="2.7.13.3"/>
    </reaction>
</comment>
<evidence type="ECO:0000256" key="6">
    <source>
        <dbReference type="ARBA" id="ARBA00022777"/>
    </source>
</evidence>
<dbReference type="Pfam" id="PF02518">
    <property type="entry name" value="HATPase_c"/>
    <property type="match status" value="1"/>
</dbReference>
<organism evidence="12 13">
    <name type="scientific">Streptomyces chattanoogensis</name>
    <dbReference type="NCBI Taxonomy" id="66876"/>
    <lineage>
        <taxon>Bacteria</taxon>
        <taxon>Bacillati</taxon>
        <taxon>Actinomycetota</taxon>
        <taxon>Actinomycetes</taxon>
        <taxon>Kitasatosporales</taxon>
        <taxon>Streptomycetaceae</taxon>
        <taxon>Streptomyces</taxon>
    </lineage>
</organism>
<comment type="caution">
    <text evidence="12">The sequence shown here is derived from an EMBL/GenBank/DDBJ whole genome shotgun (WGS) entry which is preliminary data.</text>
</comment>
<evidence type="ECO:0000256" key="9">
    <source>
        <dbReference type="SAM" id="Phobius"/>
    </source>
</evidence>
<feature type="transmembrane region" description="Helical" evidence="9">
    <location>
        <begin position="47"/>
        <end position="71"/>
    </location>
</feature>
<dbReference type="PANTHER" id="PTHR24421:SF10">
    <property type="entry name" value="NITRATE_NITRITE SENSOR PROTEIN NARQ"/>
    <property type="match status" value="1"/>
</dbReference>
<dbReference type="SUPFAM" id="SSF55874">
    <property type="entry name" value="ATPase domain of HSP90 chaperone/DNA topoisomerase II/histidine kinase"/>
    <property type="match status" value="1"/>
</dbReference>
<dbReference type="AlphaFoldDB" id="A0A0N1JYS4"/>
<sequence>MLGVIGPSVVVVGLEEDSLWRLVSALLLLAAQVAALWWVVRRPTTVLGLTLALGVGTWALLPKVSLTGALLAAQFALCVLSALRPARVTRWWLLGALALAPLALVGGGAFGLLAYVLAVTLAWTSGQWRRAQRARLIAETSRAVAEERARIGREVHDVVAHTVSVMVIQAGAAEDVFDVNPEQARQALRAIDDAGRSALGELRLLLNSVQPEPGDDGRRARCGLDQLEELAGPVRAAGITVELAVHGRTADPAAAIDLAGYRIVQEALTNTLRHSVDATEVRVSVSYDAQCVRIVVTDNGRAGARPRRWPGSGRGLLGMRERAALLGGTLEAGPGATGGFEVEAVLPIGFGA</sequence>
<dbReference type="Gene3D" id="1.20.5.1930">
    <property type="match status" value="1"/>
</dbReference>
<keyword evidence="7" id="KW-0067">ATP-binding</keyword>
<keyword evidence="3" id="KW-0597">Phosphoprotein</keyword>
<feature type="domain" description="Signal transduction histidine kinase subgroup 3 dimerisation and phosphoacceptor" evidence="11">
    <location>
        <begin position="147"/>
        <end position="212"/>
    </location>
</feature>
<keyword evidence="9" id="KW-0812">Transmembrane</keyword>
<dbReference type="GO" id="GO:0016020">
    <property type="term" value="C:membrane"/>
    <property type="evidence" value="ECO:0007669"/>
    <property type="project" value="InterPro"/>
</dbReference>
<evidence type="ECO:0000256" key="5">
    <source>
        <dbReference type="ARBA" id="ARBA00022741"/>
    </source>
</evidence>
<dbReference type="Gene3D" id="3.30.565.10">
    <property type="entry name" value="Histidine kinase-like ATPase, C-terminal domain"/>
    <property type="match status" value="1"/>
</dbReference>
<dbReference type="InterPro" id="IPR011712">
    <property type="entry name" value="Sig_transdc_His_kin_sub3_dim/P"/>
</dbReference>
<evidence type="ECO:0000313" key="12">
    <source>
        <dbReference type="EMBL" id="KPC64735.1"/>
    </source>
</evidence>
<dbReference type="EC" id="2.7.13.3" evidence="2"/>
<dbReference type="Proteomes" id="UP000037982">
    <property type="component" value="Unassembled WGS sequence"/>
</dbReference>
<evidence type="ECO:0000256" key="7">
    <source>
        <dbReference type="ARBA" id="ARBA00022840"/>
    </source>
</evidence>
<keyword evidence="8" id="KW-0902">Two-component regulatory system</keyword>
<keyword evidence="9" id="KW-1133">Transmembrane helix</keyword>
<gene>
    <name evidence="12" type="ORF">ADL29_11035</name>
</gene>
<keyword evidence="5" id="KW-0547">Nucleotide-binding</keyword>
<keyword evidence="13" id="KW-1185">Reference proteome</keyword>
<dbReference type="GO" id="GO:0005524">
    <property type="term" value="F:ATP binding"/>
    <property type="evidence" value="ECO:0007669"/>
    <property type="project" value="UniProtKB-KW"/>
</dbReference>
<dbReference type="EMBL" id="LGKG01000079">
    <property type="protein sequence ID" value="KPC64735.1"/>
    <property type="molecule type" value="Genomic_DNA"/>
</dbReference>
<dbReference type="Pfam" id="PF07730">
    <property type="entry name" value="HisKA_3"/>
    <property type="match status" value="1"/>
</dbReference>
<accession>A0A0N1JYS4</accession>
<proteinExistence type="predicted"/>
<dbReference type="InterPro" id="IPR036890">
    <property type="entry name" value="HATPase_C_sf"/>
</dbReference>
<keyword evidence="4" id="KW-0808">Transferase</keyword>
<dbReference type="CDD" id="cd16917">
    <property type="entry name" value="HATPase_UhpB-NarQ-NarX-like"/>
    <property type="match status" value="1"/>
</dbReference>
<evidence type="ECO:0000256" key="3">
    <source>
        <dbReference type="ARBA" id="ARBA00022553"/>
    </source>
</evidence>
<reference evidence="13" key="1">
    <citation type="submission" date="2015-07" db="EMBL/GenBank/DDBJ databases">
        <authorList>
            <person name="Ju K.-S."/>
            <person name="Doroghazi J.R."/>
            <person name="Metcalf W.W."/>
        </authorList>
    </citation>
    <scope>NUCLEOTIDE SEQUENCE [LARGE SCALE GENOMIC DNA]</scope>
    <source>
        <strain evidence="13">NRRL ISP-5002</strain>
    </source>
</reference>
<dbReference type="PATRIC" id="fig|66876.3.peg.2409"/>
<protein>
    <recommendedName>
        <fullName evidence="2">histidine kinase</fullName>
        <ecNumber evidence="2">2.7.13.3</ecNumber>
    </recommendedName>
</protein>
<dbReference type="InterPro" id="IPR050482">
    <property type="entry name" value="Sensor_HK_TwoCompSys"/>
</dbReference>
<dbReference type="GO" id="GO:0000155">
    <property type="term" value="F:phosphorelay sensor kinase activity"/>
    <property type="evidence" value="ECO:0007669"/>
    <property type="project" value="InterPro"/>
</dbReference>
<dbReference type="InterPro" id="IPR003594">
    <property type="entry name" value="HATPase_dom"/>
</dbReference>
<dbReference type="GO" id="GO:0046983">
    <property type="term" value="F:protein dimerization activity"/>
    <property type="evidence" value="ECO:0007669"/>
    <property type="project" value="InterPro"/>
</dbReference>
<evidence type="ECO:0000256" key="4">
    <source>
        <dbReference type="ARBA" id="ARBA00022679"/>
    </source>
</evidence>
<evidence type="ECO:0000256" key="1">
    <source>
        <dbReference type="ARBA" id="ARBA00000085"/>
    </source>
</evidence>
<feature type="transmembrane region" description="Helical" evidence="9">
    <location>
        <begin position="91"/>
        <end position="123"/>
    </location>
</feature>
<evidence type="ECO:0000259" key="10">
    <source>
        <dbReference type="Pfam" id="PF02518"/>
    </source>
</evidence>
<dbReference type="PANTHER" id="PTHR24421">
    <property type="entry name" value="NITRATE/NITRITE SENSOR PROTEIN NARX-RELATED"/>
    <property type="match status" value="1"/>
</dbReference>
<keyword evidence="6" id="KW-0418">Kinase</keyword>
<name>A0A0N1JYS4_9ACTN</name>
<evidence type="ECO:0000313" key="13">
    <source>
        <dbReference type="Proteomes" id="UP000037982"/>
    </source>
</evidence>
<evidence type="ECO:0000256" key="2">
    <source>
        <dbReference type="ARBA" id="ARBA00012438"/>
    </source>
</evidence>
<feature type="transmembrane region" description="Helical" evidence="9">
    <location>
        <begin position="20"/>
        <end position="40"/>
    </location>
</feature>
<evidence type="ECO:0000259" key="11">
    <source>
        <dbReference type="Pfam" id="PF07730"/>
    </source>
</evidence>
<evidence type="ECO:0000256" key="8">
    <source>
        <dbReference type="ARBA" id="ARBA00023012"/>
    </source>
</evidence>
<keyword evidence="9" id="KW-0472">Membrane</keyword>